<evidence type="ECO:0000313" key="2">
    <source>
        <dbReference type="EMBL" id="ASV76907.1"/>
    </source>
</evidence>
<feature type="region of interest" description="Disordered" evidence="1">
    <location>
        <begin position="15"/>
        <end position="47"/>
    </location>
</feature>
<reference evidence="2 3" key="1">
    <citation type="journal article" name="Front. Microbiol.">
        <title>Sugar Metabolism of the First Thermophilic Planctomycete Thermogutta terrifontis: Comparative Genomic and Transcriptomic Approaches.</title>
        <authorList>
            <person name="Elcheninov A.G."/>
            <person name="Menzel P."/>
            <person name="Gudbergsdottir S.R."/>
            <person name="Slesarev A.I."/>
            <person name="Kadnikov V.V."/>
            <person name="Krogh A."/>
            <person name="Bonch-Osmolovskaya E.A."/>
            <person name="Peng X."/>
            <person name="Kublanov I.V."/>
        </authorList>
    </citation>
    <scope>NUCLEOTIDE SEQUENCE [LARGE SCALE GENOMIC DNA]</scope>
    <source>
        <strain evidence="2 3">R1</strain>
    </source>
</reference>
<evidence type="ECO:0000313" key="3">
    <source>
        <dbReference type="Proteomes" id="UP000215086"/>
    </source>
</evidence>
<dbReference type="AlphaFoldDB" id="A0A286RLY1"/>
<dbReference type="EMBL" id="CP018477">
    <property type="protein sequence ID" value="ASV76907.1"/>
    <property type="molecule type" value="Genomic_DNA"/>
</dbReference>
<sequence>MLSYLVDITKFMKRKRRPTDEVNRSNSANFRARSRISESLNRDRKVN</sequence>
<protein>
    <submittedName>
        <fullName evidence="2">Uncharacterized protein</fullName>
    </submittedName>
</protein>
<gene>
    <name evidence="2" type="ORF">THTE_4306</name>
</gene>
<name>A0A286RLY1_9BACT</name>
<dbReference type="Proteomes" id="UP000215086">
    <property type="component" value="Chromosome"/>
</dbReference>
<proteinExistence type="predicted"/>
<evidence type="ECO:0000256" key="1">
    <source>
        <dbReference type="SAM" id="MobiDB-lite"/>
    </source>
</evidence>
<keyword evidence="3" id="KW-1185">Reference proteome</keyword>
<organism evidence="2 3">
    <name type="scientific">Thermogutta terrifontis</name>
    <dbReference type="NCBI Taxonomy" id="1331910"/>
    <lineage>
        <taxon>Bacteria</taxon>
        <taxon>Pseudomonadati</taxon>
        <taxon>Planctomycetota</taxon>
        <taxon>Planctomycetia</taxon>
        <taxon>Pirellulales</taxon>
        <taxon>Thermoguttaceae</taxon>
        <taxon>Thermogutta</taxon>
    </lineage>
</organism>
<dbReference type="KEGG" id="ttf:THTE_4306"/>
<accession>A0A286RLY1</accession>